<evidence type="ECO:0000313" key="2">
    <source>
        <dbReference type="EMBL" id="CAD6243199.1"/>
    </source>
</evidence>
<proteinExistence type="predicted"/>
<name>A0A811PNQ0_9POAL</name>
<protein>
    <submittedName>
        <fullName evidence="2">Uncharacterized protein</fullName>
    </submittedName>
</protein>
<comment type="caution">
    <text evidence="2">The sequence shown here is derived from an EMBL/GenBank/DDBJ whole genome shotgun (WGS) entry which is preliminary data.</text>
</comment>
<dbReference type="EMBL" id="CAJGYO010000007">
    <property type="protein sequence ID" value="CAD6243218.1"/>
    <property type="molecule type" value="Genomic_DNA"/>
</dbReference>
<evidence type="ECO:0000313" key="1">
    <source>
        <dbReference type="EMBL" id="CAD6243192.1"/>
    </source>
</evidence>
<sequence>MPAMYGHTEDSLLSVDLEGDWIIEEKPRSETTLLGDSSAEILDEPRTVMSAEPFNAHAYLNLEAGSSSPTVHVELTNFDENLANLAEDKNQRPSDASQLRTGRLGTGREMFCQTARFQQC</sequence>
<dbReference type="AlphaFoldDB" id="A0A811PNQ0"/>
<reference evidence="2" key="1">
    <citation type="submission" date="2020-10" db="EMBL/GenBank/DDBJ databases">
        <authorList>
            <person name="Han B."/>
            <person name="Lu T."/>
            <person name="Zhao Q."/>
            <person name="Huang X."/>
            <person name="Zhao Y."/>
        </authorList>
    </citation>
    <scope>NUCLEOTIDE SEQUENCE</scope>
</reference>
<dbReference type="EMBL" id="CAJGYO010000007">
    <property type="protein sequence ID" value="CAD6243192.1"/>
    <property type="molecule type" value="Genomic_DNA"/>
</dbReference>
<dbReference type="EMBL" id="CAJGYO010000007">
    <property type="protein sequence ID" value="CAD6243199.1"/>
    <property type="molecule type" value="Genomic_DNA"/>
</dbReference>
<organism evidence="2 4">
    <name type="scientific">Miscanthus lutarioriparius</name>
    <dbReference type="NCBI Taxonomy" id="422564"/>
    <lineage>
        <taxon>Eukaryota</taxon>
        <taxon>Viridiplantae</taxon>
        <taxon>Streptophyta</taxon>
        <taxon>Embryophyta</taxon>
        <taxon>Tracheophyta</taxon>
        <taxon>Spermatophyta</taxon>
        <taxon>Magnoliopsida</taxon>
        <taxon>Liliopsida</taxon>
        <taxon>Poales</taxon>
        <taxon>Poaceae</taxon>
        <taxon>PACMAD clade</taxon>
        <taxon>Panicoideae</taxon>
        <taxon>Andropogonodae</taxon>
        <taxon>Andropogoneae</taxon>
        <taxon>Saccharinae</taxon>
        <taxon>Miscanthus</taxon>
    </lineage>
</organism>
<gene>
    <name evidence="1" type="ORF">NCGR_LOCUS28440</name>
    <name evidence="2" type="ORF">NCGR_LOCUS28445</name>
    <name evidence="3" type="ORF">NCGR_LOCUS28459</name>
</gene>
<evidence type="ECO:0000313" key="3">
    <source>
        <dbReference type="EMBL" id="CAD6243218.1"/>
    </source>
</evidence>
<dbReference type="Proteomes" id="UP000604825">
    <property type="component" value="Unassembled WGS sequence"/>
</dbReference>
<keyword evidence="4" id="KW-1185">Reference proteome</keyword>
<evidence type="ECO:0000313" key="4">
    <source>
        <dbReference type="Proteomes" id="UP000604825"/>
    </source>
</evidence>
<accession>A0A811PNQ0</accession>